<keyword evidence="1" id="KW-0805">Transcription regulation</keyword>
<reference evidence="6 7" key="2">
    <citation type="submission" date="2021-07" db="EMBL/GenBank/DDBJ databases">
        <authorList>
            <person name="Matsumoto Y."/>
            <person name="Motooka D."/>
            <person name="Nakamura S."/>
        </authorList>
    </citation>
    <scope>NUCLEOTIDE SEQUENCE [LARGE SCALE GENOMIC DNA]</scope>
    <source>
        <strain evidence="6 7">TY59</strain>
    </source>
</reference>
<organism evidence="6 7">
    <name type="scientific">Mycobacterium senriense</name>
    <dbReference type="NCBI Taxonomy" id="2775496"/>
    <lineage>
        <taxon>Bacteria</taxon>
        <taxon>Bacillati</taxon>
        <taxon>Actinomycetota</taxon>
        <taxon>Actinomycetes</taxon>
        <taxon>Mycobacteriales</taxon>
        <taxon>Mycobacteriaceae</taxon>
        <taxon>Mycobacterium</taxon>
        <taxon>Mycobacterium avium complex (MAC)</taxon>
    </lineage>
</organism>
<dbReference type="InterPro" id="IPR050109">
    <property type="entry name" value="HTH-type_TetR-like_transc_reg"/>
</dbReference>
<dbReference type="PANTHER" id="PTHR30055">
    <property type="entry name" value="HTH-TYPE TRANSCRIPTIONAL REGULATOR RUTR"/>
    <property type="match status" value="1"/>
</dbReference>
<dbReference type="PROSITE" id="PS50977">
    <property type="entry name" value="HTH_TETR_2"/>
    <property type="match status" value="1"/>
</dbReference>
<dbReference type="Proteomes" id="UP000826012">
    <property type="component" value="Chromosome"/>
</dbReference>
<keyword evidence="3" id="KW-0804">Transcription</keyword>
<sequence length="175" mass="19572">MPPQIYDDPATRERILRACFKVLCRHGYGKFTLSDVAAQAGISRPTLYKCFASRDELLMAFSEFEVQSFEEDLAHALVGRKGRKRLDAIVEFLADFYRSYQMRGLIEIEPALVLAQMRGAIPVLSEIIARELGSRVGDPVLVSTTLVRIGICHYLLPSSDDDLLLAQLRAAVGLR</sequence>
<accession>A0ABM7STZ7</accession>
<dbReference type="Gene3D" id="1.10.357.10">
    <property type="entry name" value="Tetracycline Repressor, domain 2"/>
    <property type="match status" value="1"/>
</dbReference>
<evidence type="ECO:0000313" key="6">
    <source>
        <dbReference type="EMBL" id="BCZ23709.1"/>
    </source>
</evidence>
<dbReference type="Pfam" id="PF00440">
    <property type="entry name" value="TetR_N"/>
    <property type="match status" value="1"/>
</dbReference>
<reference evidence="6 7" key="1">
    <citation type="submission" date="2021-07" db="EMBL/GenBank/DDBJ databases">
        <title>Complete genome sequence of nontuberculous Mycobacterium sp. TY59.</title>
        <authorList>
            <person name="Fukushima K."/>
        </authorList>
    </citation>
    <scope>NUCLEOTIDE SEQUENCE [LARGE SCALE GENOMIC DNA]</scope>
    <source>
        <strain evidence="6 7">TY59</strain>
    </source>
</reference>
<dbReference type="RefSeq" id="WP_221042310.1">
    <property type="nucleotide sequence ID" value="NZ_AP024828.1"/>
</dbReference>
<evidence type="ECO:0000256" key="4">
    <source>
        <dbReference type="PROSITE-ProRule" id="PRU00335"/>
    </source>
</evidence>
<dbReference type="InterPro" id="IPR009057">
    <property type="entry name" value="Homeodomain-like_sf"/>
</dbReference>
<dbReference type="InterPro" id="IPR001647">
    <property type="entry name" value="HTH_TetR"/>
</dbReference>
<evidence type="ECO:0000256" key="2">
    <source>
        <dbReference type="ARBA" id="ARBA00023125"/>
    </source>
</evidence>
<proteinExistence type="predicted"/>
<dbReference type="PRINTS" id="PR00455">
    <property type="entry name" value="HTHTETR"/>
</dbReference>
<feature type="domain" description="HTH tetR-type" evidence="5">
    <location>
        <begin position="9"/>
        <end position="69"/>
    </location>
</feature>
<protein>
    <submittedName>
        <fullName evidence="6">TetR family transcriptional regulator</fullName>
    </submittedName>
</protein>
<gene>
    <name evidence="6" type="ORF">MTY59_35640</name>
</gene>
<evidence type="ECO:0000256" key="1">
    <source>
        <dbReference type="ARBA" id="ARBA00023015"/>
    </source>
</evidence>
<evidence type="ECO:0000313" key="7">
    <source>
        <dbReference type="Proteomes" id="UP000826012"/>
    </source>
</evidence>
<evidence type="ECO:0000256" key="3">
    <source>
        <dbReference type="ARBA" id="ARBA00023163"/>
    </source>
</evidence>
<keyword evidence="7" id="KW-1185">Reference proteome</keyword>
<dbReference type="PANTHER" id="PTHR30055:SF234">
    <property type="entry name" value="HTH-TYPE TRANSCRIPTIONAL REGULATOR BETI"/>
    <property type="match status" value="1"/>
</dbReference>
<dbReference type="EMBL" id="AP024828">
    <property type="protein sequence ID" value="BCZ23709.1"/>
    <property type="molecule type" value="Genomic_DNA"/>
</dbReference>
<feature type="DNA-binding region" description="H-T-H motif" evidence="4">
    <location>
        <begin position="32"/>
        <end position="51"/>
    </location>
</feature>
<evidence type="ECO:0000259" key="5">
    <source>
        <dbReference type="PROSITE" id="PS50977"/>
    </source>
</evidence>
<name>A0ABM7STZ7_9MYCO</name>
<dbReference type="SUPFAM" id="SSF46689">
    <property type="entry name" value="Homeodomain-like"/>
    <property type="match status" value="1"/>
</dbReference>
<keyword evidence="2 4" id="KW-0238">DNA-binding</keyword>